<evidence type="ECO:0000256" key="1">
    <source>
        <dbReference type="SAM" id="MobiDB-lite"/>
    </source>
</evidence>
<dbReference type="CDD" id="cd22975">
    <property type="entry name" value="DD_TEX55"/>
    <property type="match status" value="1"/>
</dbReference>
<sequence length="76" mass="8677">MADSTVQASTAGVNDCSEPVEDPYNKAITYLERHNILQLFQHLTSDVIFHRPDDPLDYLIKEVQQMKAQRDQTASK</sequence>
<evidence type="ECO:0000313" key="3">
    <source>
        <dbReference type="Proteomes" id="UP000762676"/>
    </source>
</evidence>
<dbReference type="PANTHER" id="PTHR47110">
    <property type="entry name" value="TESTIS-SPECIFIC EXPRESSED PROTEIN 55"/>
    <property type="match status" value="1"/>
</dbReference>
<comment type="caution">
    <text evidence="2">The sequence shown here is derived from an EMBL/GenBank/DDBJ whole genome shotgun (WGS) entry which is preliminary data.</text>
</comment>
<name>A0AAV4I3P6_9GAST</name>
<evidence type="ECO:0000313" key="2">
    <source>
        <dbReference type="EMBL" id="GFS05099.1"/>
    </source>
</evidence>
<dbReference type="InterPro" id="IPR040760">
    <property type="entry name" value="Tex55"/>
</dbReference>
<keyword evidence="3" id="KW-1185">Reference proteome</keyword>
<dbReference type="Pfam" id="PF17819">
    <property type="entry name" value="Tex55"/>
    <property type="match status" value="1"/>
</dbReference>
<dbReference type="AlphaFoldDB" id="A0AAV4I3P6"/>
<dbReference type="Proteomes" id="UP000762676">
    <property type="component" value="Unassembled WGS sequence"/>
</dbReference>
<dbReference type="InterPro" id="IPR048377">
    <property type="entry name" value="TEX55_DD"/>
</dbReference>
<dbReference type="SUPFAM" id="SSF47391">
    <property type="entry name" value="Dimerization-anchoring domain of cAMP-dependent PK regulatory subunit"/>
    <property type="match status" value="1"/>
</dbReference>
<organism evidence="2 3">
    <name type="scientific">Elysia marginata</name>
    <dbReference type="NCBI Taxonomy" id="1093978"/>
    <lineage>
        <taxon>Eukaryota</taxon>
        <taxon>Metazoa</taxon>
        <taxon>Spiralia</taxon>
        <taxon>Lophotrochozoa</taxon>
        <taxon>Mollusca</taxon>
        <taxon>Gastropoda</taxon>
        <taxon>Heterobranchia</taxon>
        <taxon>Euthyneura</taxon>
        <taxon>Panpulmonata</taxon>
        <taxon>Sacoglossa</taxon>
        <taxon>Placobranchoidea</taxon>
        <taxon>Plakobranchidae</taxon>
        <taxon>Elysia</taxon>
    </lineage>
</organism>
<protein>
    <submittedName>
        <fullName evidence="2">EF-hand calcium-binding domain-containing protein 10</fullName>
    </submittedName>
</protein>
<gene>
    <name evidence="2" type="ORF">ElyMa_006512800</name>
</gene>
<feature type="compositionally biased region" description="Polar residues" evidence="1">
    <location>
        <begin position="1"/>
        <end position="12"/>
    </location>
</feature>
<feature type="region of interest" description="Disordered" evidence="1">
    <location>
        <begin position="1"/>
        <end position="21"/>
    </location>
</feature>
<accession>A0AAV4I3P6</accession>
<dbReference type="EMBL" id="BMAT01013056">
    <property type="protein sequence ID" value="GFS05099.1"/>
    <property type="molecule type" value="Genomic_DNA"/>
</dbReference>
<proteinExistence type="predicted"/>
<dbReference type="PANTHER" id="PTHR47110:SF3">
    <property type="entry name" value="TESTIS-SPECIFIC EXPRESSED PROTEIN 55-LIKE"/>
    <property type="match status" value="1"/>
</dbReference>
<reference evidence="2 3" key="1">
    <citation type="journal article" date="2021" name="Elife">
        <title>Chloroplast acquisition without the gene transfer in kleptoplastic sea slugs, Plakobranchus ocellatus.</title>
        <authorList>
            <person name="Maeda T."/>
            <person name="Takahashi S."/>
            <person name="Yoshida T."/>
            <person name="Shimamura S."/>
            <person name="Takaki Y."/>
            <person name="Nagai Y."/>
            <person name="Toyoda A."/>
            <person name="Suzuki Y."/>
            <person name="Arimoto A."/>
            <person name="Ishii H."/>
            <person name="Satoh N."/>
            <person name="Nishiyama T."/>
            <person name="Hasebe M."/>
            <person name="Maruyama T."/>
            <person name="Minagawa J."/>
            <person name="Obokata J."/>
            <person name="Shigenobu S."/>
        </authorList>
    </citation>
    <scope>NUCLEOTIDE SEQUENCE [LARGE SCALE GENOMIC DNA]</scope>
</reference>
<dbReference type="Gene3D" id="1.20.890.10">
    <property type="entry name" value="cAMP-dependent protein kinase regulatory subunit, dimerization-anchoring domain"/>
    <property type="match status" value="1"/>
</dbReference>